<comment type="similarity">
    <text evidence="7">Belongs to the transglycosylase MltG family.</text>
</comment>
<accession>A0A1G7VVK8</accession>
<sequence>MADRKIRKQRRSSNGFFEALNGLLTLVLIGLLGLGGLFIYGVTVFNADGPVAEDRSFVVEPGNVLSTVAQRLEEQGFISNADVFNYGSRLLRRGNNLRAGEFNIAANSSMLEIIQELNEGTPVQHQVVVPEGFTSWQIVERVNADENLTGNIEVLPPEGSLLPGAYPYRRGDTRQSIIDAMSVAMDQAVAEIWENREPDLPINSPDELVILASIVERETGVASERPQVAAVFVNRLRQGMRLQSDPTIIYGITLGQGGLGRGLRRSEIDQVTPYNTYQIDGLPAGPIANPGVASLEAVAHPDEHNYLYFVARGAVPSDGHVFAETYAEHRENVALYREIERQAAEAADAEAQAEMDALAAEEAGEVAPGEVETPAEAE</sequence>
<evidence type="ECO:0000256" key="6">
    <source>
        <dbReference type="ARBA" id="ARBA00023316"/>
    </source>
</evidence>
<keyword evidence="3 7" id="KW-1133">Transmembrane helix</keyword>
<keyword evidence="5 7" id="KW-0456">Lyase</keyword>
<reference evidence="9 10" key="1">
    <citation type="submission" date="2016-10" db="EMBL/GenBank/DDBJ databases">
        <authorList>
            <person name="de Groot N.N."/>
        </authorList>
    </citation>
    <scope>NUCLEOTIDE SEQUENCE [LARGE SCALE GENOMIC DNA]</scope>
    <source>
        <strain evidence="9 10">CGMCC 1.10267</strain>
    </source>
</reference>
<comment type="function">
    <text evidence="7">Functions as a peptidoglycan terminase that cleaves nascent peptidoglycan strands endolytically to terminate their elongation.</text>
</comment>
<dbReference type="EMBL" id="FNCS01000005">
    <property type="protein sequence ID" value="SDG63793.1"/>
    <property type="molecule type" value="Genomic_DNA"/>
</dbReference>
<dbReference type="STRING" id="440168.SAMN04487974_10529"/>
<dbReference type="NCBIfam" id="TIGR00247">
    <property type="entry name" value="endolytic transglycosylase MltG"/>
    <property type="match status" value="1"/>
</dbReference>
<keyword evidence="10" id="KW-1185">Reference proteome</keyword>
<dbReference type="AlphaFoldDB" id="A0A1G7VVK8"/>
<feature type="region of interest" description="Disordered" evidence="8">
    <location>
        <begin position="346"/>
        <end position="378"/>
    </location>
</feature>
<dbReference type="Gene3D" id="3.30.1490.480">
    <property type="entry name" value="Endolytic murein transglycosylase"/>
    <property type="match status" value="1"/>
</dbReference>
<evidence type="ECO:0000256" key="3">
    <source>
        <dbReference type="ARBA" id="ARBA00022989"/>
    </source>
</evidence>
<dbReference type="PANTHER" id="PTHR30518:SF2">
    <property type="entry name" value="ENDOLYTIC MUREIN TRANSGLYCOSYLASE"/>
    <property type="match status" value="1"/>
</dbReference>
<feature type="transmembrane region" description="Helical" evidence="7">
    <location>
        <begin position="20"/>
        <end position="42"/>
    </location>
</feature>
<keyword evidence="6 7" id="KW-0961">Cell wall biogenesis/degradation</keyword>
<dbReference type="InterPro" id="IPR003770">
    <property type="entry name" value="MLTG-like"/>
</dbReference>
<dbReference type="Proteomes" id="UP000199495">
    <property type="component" value="Unassembled WGS sequence"/>
</dbReference>
<evidence type="ECO:0000313" key="10">
    <source>
        <dbReference type="Proteomes" id="UP000199495"/>
    </source>
</evidence>
<gene>
    <name evidence="7" type="primary">mltG</name>
    <name evidence="9" type="ORF">SAMN04487974_10529</name>
</gene>
<evidence type="ECO:0000256" key="5">
    <source>
        <dbReference type="ARBA" id="ARBA00023239"/>
    </source>
</evidence>
<keyword evidence="4 7" id="KW-0472">Membrane</keyword>
<feature type="compositionally biased region" description="Low complexity" evidence="8">
    <location>
        <begin position="354"/>
        <end position="372"/>
    </location>
</feature>
<dbReference type="GO" id="GO:0071555">
    <property type="term" value="P:cell wall organization"/>
    <property type="evidence" value="ECO:0007669"/>
    <property type="project" value="UniProtKB-KW"/>
</dbReference>
<evidence type="ECO:0000256" key="7">
    <source>
        <dbReference type="HAMAP-Rule" id="MF_02065"/>
    </source>
</evidence>
<dbReference type="Gene3D" id="3.30.160.60">
    <property type="entry name" value="Classic Zinc Finger"/>
    <property type="match status" value="1"/>
</dbReference>
<keyword evidence="2 7" id="KW-0812">Transmembrane</keyword>
<evidence type="ECO:0000256" key="1">
    <source>
        <dbReference type="ARBA" id="ARBA00022475"/>
    </source>
</evidence>
<comment type="subcellular location">
    <subcellularLocation>
        <location evidence="7">Cell inner membrane</location>
        <topology evidence="7">Single-pass membrane protein</topology>
    </subcellularLocation>
</comment>
<dbReference type="EC" id="4.2.2.29" evidence="7"/>
<dbReference type="GO" id="GO:0009252">
    <property type="term" value="P:peptidoglycan biosynthetic process"/>
    <property type="evidence" value="ECO:0007669"/>
    <property type="project" value="UniProtKB-UniRule"/>
</dbReference>
<proteinExistence type="inferred from homology"/>
<evidence type="ECO:0000256" key="8">
    <source>
        <dbReference type="SAM" id="MobiDB-lite"/>
    </source>
</evidence>
<dbReference type="CDD" id="cd08010">
    <property type="entry name" value="MltG_like"/>
    <property type="match status" value="1"/>
</dbReference>
<dbReference type="OrthoDB" id="9814591at2"/>
<keyword evidence="1 7" id="KW-1003">Cell membrane</keyword>
<dbReference type="GO" id="GO:0008932">
    <property type="term" value="F:lytic endotransglycosylase activity"/>
    <property type="evidence" value="ECO:0007669"/>
    <property type="project" value="UniProtKB-UniRule"/>
</dbReference>
<dbReference type="GO" id="GO:0005886">
    <property type="term" value="C:plasma membrane"/>
    <property type="evidence" value="ECO:0007669"/>
    <property type="project" value="UniProtKB-SubCell"/>
</dbReference>
<dbReference type="RefSeq" id="WP_090595789.1">
    <property type="nucleotide sequence ID" value="NZ_FNCS01000005.1"/>
</dbReference>
<organism evidence="9 10">
    <name type="scientific">Pelagibacterium luteolum</name>
    <dbReference type="NCBI Taxonomy" id="440168"/>
    <lineage>
        <taxon>Bacteria</taxon>
        <taxon>Pseudomonadati</taxon>
        <taxon>Pseudomonadota</taxon>
        <taxon>Alphaproteobacteria</taxon>
        <taxon>Hyphomicrobiales</taxon>
        <taxon>Devosiaceae</taxon>
        <taxon>Pelagibacterium</taxon>
    </lineage>
</organism>
<evidence type="ECO:0000256" key="2">
    <source>
        <dbReference type="ARBA" id="ARBA00022692"/>
    </source>
</evidence>
<evidence type="ECO:0000256" key="4">
    <source>
        <dbReference type="ARBA" id="ARBA00023136"/>
    </source>
</evidence>
<dbReference type="PANTHER" id="PTHR30518">
    <property type="entry name" value="ENDOLYTIC MUREIN TRANSGLYCOSYLASE"/>
    <property type="match status" value="1"/>
</dbReference>
<comment type="catalytic activity">
    <reaction evidence="7">
        <text>a peptidoglycan chain = a peptidoglycan chain with N-acetyl-1,6-anhydromuramyl-[peptide] at the reducing end + a peptidoglycan chain with N-acetylglucosamine at the non-reducing end.</text>
        <dbReference type="EC" id="4.2.2.29"/>
    </reaction>
</comment>
<keyword evidence="7" id="KW-0997">Cell inner membrane</keyword>
<protein>
    <recommendedName>
        <fullName evidence="7">Endolytic murein transglycosylase</fullName>
        <ecNumber evidence="7">4.2.2.29</ecNumber>
    </recommendedName>
    <alternativeName>
        <fullName evidence="7">Peptidoglycan lytic transglycosylase</fullName>
    </alternativeName>
    <alternativeName>
        <fullName evidence="7">Peptidoglycan polymerization terminase</fullName>
    </alternativeName>
</protein>
<feature type="site" description="Important for catalytic activity" evidence="7">
    <location>
        <position position="218"/>
    </location>
</feature>
<name>A0A1G7VVK8_9HYPH</name>
<dbReference type="HAMAP" id="MF_02065">
    <property type="entry name" value="MltG"/>
    <property type="match status" value="1"/>
</dbReference>
<evidence type="ECO:0000313" key="9">
    <source>
        <dbReference type="EMBL" id="SDG63793.1"/>
    </source>
</evidence>
<dbReference type="Pfam" id="PF02618">
    <property type="entry name" value="YceG"/>
    <property type="match status" value="1"/>
</dbReference>